<sequence>MLNVFRRRSGLRTGGNTASDEDLQFATHSKISFYDLPGEIRNQIYELSAHNATLRLIENHHKSDANKQKECIAIPGLLLTSHRCREEYLPLLLSTAYIDALIVNFDFKNVIRLTKGLYPPELKALRSNPSLNISLLVPSSSSQQEFSNLRLWATSCAYDLDRLPWNYQLAPESQSSTCSDIRRSCYYRMTFMFSAVEERLQWEMSRLINVIRDAEQGW</sequence>
<organism evidence="2">
    <name type="scientific">Dissoconium aciculare CBS 342.82</name>
    <dbReference type="NCBI Taxonomy" id="1314786"/>
    <lineage>
        <taxon>Eukaryota</taxon>
        <taxon>Fungi</taxon>
        <taxon>Dikarya</taxon>
        <taxon>Ascomycota</taxon>
        <taxon>Pezizomycotina</taxon>
        <taxon>Dothideomycetes</taxon>
        <taxon>Dothideomycetidae</taxon>
        <taxon>Mycosphaerellales</taxon>
        <taxon>Dissoconiaceae</taxon>
        <taxon>Dissoconium</taxon>
    </lineage>
</organism>
<proteinExistence type="predicted"/>
<name>A0A6J3M313_9PEZI</name>
<dbReference type="AlphaFoldDB" id="A0A6J3M313"/>
<protein>
    <recommendedName>
        <fullName evidence="3">F-box domain-containing protein</fullName>
    </recommendedName>
</protein>
<reference evidence="2" key="2">
    <citation type="submission" date="2020-04" db="EMBL/GenBank/DDBJ databases">
        <authorList>
            <consortium name="NCBI Genome Project"/>
        </authorList>
    </citation>
    <scope>NUCLEOTIDE SEQUENCE</scope>
    <source>
        <strain evidence="2">CBS 342.82</strain>
    </source>
</reference>
<evidence type="ECO:0000313" key="2">
    <source>
        <dbReference type="RefSeq" id="XP_033458935.1"/>
    </source>
</evidence>
<evidence type="ECO:0000313" key="1">
    <source>
        <dbReference type="Proteomes" id="UP000504637"/>
    </source>
</evidence>
<gene>
    <name evidence="2" type="ORF">K489DRAFT_227927</name>
</gene>
<dbReference type="Proteomes" id="UP000504637">
    <property type="component" value="Unplaced"/>
</dbReference>
<keyword evidence="1" id="KW-1185">Reference proteome</keyword>
<dbReference type="GeneID" id="54357582"/>
<reference evidence="2" key="1">
    <citation type="submission" date="2020-01" db="EMBL/GenBank/DDBJ databases">
        <authorList>
            <consortium name="DOE Joint Genome Institute"/>
            <person name="Haridas S."/>
            <person name="Albert R."/>
            <person name="Binder M."/>
            <person name="Bloem J."/>
            <person name="Labutti K."/>
            <person name="Salamov A."/>
            <person name="Andreopoulos B."/>
            <person name="Baker S.E."/>
            <person name="Barry K."/>
            <person name="Bills G."/>
            <person name="Bluhm B.H."/>
            <person name="Cannon C."/>
            <person name="Castanera R."/>
            <person name="Culley D.E."/>
            <person name="Daum C."/>
            <person name="Ezra D."/>
            <person name="Gonzalez J.B."/>
            <person name="Henrissat B."/>
            <person name="Kuo A."/>
            <person name="Liang C."/>
            <person name="Lipzen A."/>
            <person name="Lutzoni F."/>
            <person name="Magnuson J."/>
            <person name="Mondo S."/>
            <person name="Nolan M."/>
            <person name="Ohm R."/>
            <person name="Pangilinan J."/>
            <person name="Park H.-J."/>
            <person name="Ramirez L."/>
            <person name="Alfaro M."/>
            <person name="Sun H."/>
            <person name="Tritt A."/>
            <person name="Yoshinaga Y."/>
            <person name="Zwiers L.-H."/>
            <person name="Turgeon B.G."/>
            <person name="Goodwin S.B."/>
            <person name="Spatafora J.W."/>
            <person name="Crous P.W."/>
            <person name="Grigoriev I.V."/>
        </authorList>
    </citation>
    <scope>NUCLEOTIDE SEQUENCE</scope>
    <source>
        <strain evidence="2">CBS 342.82</strain>
    </source>
</reference>
<dbReference type="OrthoDB" id="3864028at2759"/>
<dbReference type="RefSeq" id="XP_033458935.1">
    <property type="nucleotide sequence ID" value="XM_033599783.1"/>
</dbReference>
<accession>A0A6J3M313</accession>
<evidence type="ECO:0008006" key="3">
    <source>
        <dbReference type="Google" id="ProtNLM"/>
    </source>
</evidence>
<reference evidence="2" key="3">
    <citation type="submission" date="2025-08" db="UniProtKB">
        <authorList>
            <consortium name="RefSeq"/>
        </authorList>
    </citation>
    <scope>IDENTIFICATION</scope>
    <source>
        <strain evidence="2">CBS 342.82</strain>
    </source>
</reference>